<dbReference type="RefSeq" id="WP_183622486.1">
    <property type="nucleotide sequence ID" value="NZ_JACHWJ010000001.1"/>
</dbReference>
<keyword evidence="2" id="KW-1185">Reference proteome</keyword>
<sequence length="98" mass="10094">MIERERVAEVVEAAALGTPGVVELLPIVGIHLGSLHVEVGTSEGVVSITVRVRVDSSSPQGQIVEGLAARIKTAALAVLPAGTVVKVRVRVHAISGRS</sequence>
<organism evidence="1 2">
    <name type="scientific">Pseudoclavibacter helvolus</name>
    <dbReference type="NCBI Taxonomy" id="255205"/>
    <lineage>
        <taxon>Bacteria</taxon>
        <taxon>Bacillati</taxon>
        <taxon>Actinomycetota</taxon>
        <taxon>Actinomycetes</taxon>
        <taxon>Micrococcales</taxon>
        <taxon>Microbacteriaceae</taxon>
        <taxon>Pseudoclavibacter</taxon>
    </lineage>
</organism>
<dbReference type="Proteomes" id="UP000545286">
    <property type="component" value="Unassembled WGS sequence"/>
</dbReference>
<dbReference type="EMBL" id="JACHWJ010000001">
    <property type="protein sequence ID" value="MBB2956092.1"/>
    <property type="molecule type" value="Genomic_DNA"/>
</dbReference>
<dbReference type="AlphaFoldDB" id="A0A7W4UKH0"/>
<protein>
    <recommendedName>
        <fullName evidence="3">Asp23/Gls24 family envelope stress response protein</fullName>
    </recommendedName>
</protein>
<reference evidence="1 2" key="1">
    <citation type="submission" date="2020-08" db="EMBL/GenBank/DDBJ databases">
        <title>Sequencing the genomes of 1000 actinobacteria strains.</title>
        <authorList>
            <person name="Klenk H.-P."/>
        </authorList>
    </citation>
    <scope>NUCLEOTIDE SEQUENCE [LARGE SCALE GENOMIC DNA]</scope>
    <source>
        <strain evidence="1 2">DSM 20419</strain>
    </source>
</reference>
<proteinExistence type="predicted"/>
<gene>
    <name evidence="1" type="ORF">FHX72_000204</name>
</gene>
<evidence type="ECO:0000313" key="1">
    <source>
        <dbReference type="EMBL" id="MBB2956092.1"/>
    </source>
</evidence>
<comment type="caution">
    <text evidence="1">The sequence shown here is derived from an EMBL/GenBank/DDBJ whole genome shotgun (WGS) entry which is preliminary data.</text>
</comment>
<evidence type="ECO:0008006" key="3">
    <source>
        <dbReference type="Google" id="ProtNLM"/>
    </source>
</evidence>
<evidence type="ECO:0000313" key="2">
    <source>
        <dbReference type="Proteomes" id="UP000545286"/>
    </source>
</evidence>
<accession>A0A7W4UKH0</accession>
<name>A0A7W4UKH0_9MICO</name>